<dbReference type="Pfam" id="PF06427">
    <property type="entry name" value="UDP-g_GGTase"/>
    <property type="match status" value="1"/>
</dbReference>
<feature type="compositionally biased region" description="Basic and acidic residues" evidence="2">
    <location>
        <begin position="218"/>
        <end position="237"/>
    </location>
</feature>
<dbReference type="GO" id="GO:0003980">
    <property type="term" value="F:UDP-glucose:glycoprotein glucosyltransferase activity"/>
    <property type="evidence" value="ECO:0007669"/>
    <property type="project" value="InterPro"/>
</dbReference>
<dbReference type="GO" id="GO:0051082">
    <property type="term" value="F:unfolded protein binding"/>
    <property type="evidence" value="ECO:0007669"/>
    <property type="project" value="TreeGrafter"/>
</dbReference>
<dbReference type="InterPro" id="IPR040497">
    <property type="entry name" value="Glyco_transf_24"/>
</dbReference>
<proteinExistence type="predicted"/>
<sequence>MSLIRGYFGDFGDVAPSFPANSPFVVSHTADASFLDITAVMDPLSVDAQRILGVLLEFRKIVPISYQLLLVPSRDYSELPLKRFYRFVGSDGEQATWFNLPSHYLYTMSIETPFKWNTIAYYAECDLDNLRVLDDTTYILAQYFVDALIIEGSCFDRETHEPASRVMLKMSHFGDGAMESDTVVMNDRGYWQLRGNTGLFEIAPSRGSADTVDTIDSVDSKDSMNEQTRNENSEHAGDAAKKLFKNLKSKLFSFASHNEMNELNKVIDSEAEANDDDDDDDDDEEINVFSLASGHLYERFLKIMMLSVSRSSSKKLHFWLIENFLSPQFKAFFLFVFHTQDIVPELCRHFGYKVSYVSYKWPRWVYPQTEKQRIIWAYKILFLDTLFPLRVKKIIYVDADQVSRVDLSELWDMDIHDCVYAYTPLCTSNQETKGFMFWTQGFWKEHLQGKPYHISALYKVDLELLRKRGVGDILRRVYNQLAPDPNSLSNLDQDLPNFIQEQVPIYSLPQEWLWCESWCSMETKEKAKTIDLCNNPMHKEPKLDMAKRVISGPLFNQSWISLDEEIHHFEDGVSGGNQRQPMQFLRVCLNKERELWGNRCGELKSDKTYEKMQK</sequence>
<dbReference type="GeneID" id="24918696"/>
<gene>
    <name evidence="4" type="ORF">GSBLH_T00001440001</name>
</gene>
<evidence type="ECO:0000313" key="5">
    <source>
        <dbReference type="Proteomes" id="UP000008312"/>
    </source>
</evidence>
<dbReference type="PANTHER" id="PTHR11226">
    <property type="entry name" value="UDP-GLUCOSE GLYCOPROTEIN:GLUCOSYLTRANSFERASE"/>
    <property type="match status" value="1"/>
</dbReference>
<organism evidence="4">
    <name type="scientific">Blastocystis hominis</name>
    <dbReference type="NCBI Taxonomy" id="12968"/>
    <lineage>
        <taxon>Eukaryota</taxon>
        <taxon>Sar</taxon>
        <taxon>Stramenopiles</taxon>
        <taxon>Bigyra</taxon>
        <taxon>Opalozoa</taxon>
        <taxon>Opalinata</taxon>
        <taxon>Blastocystidae</taxon>
        <taxon>Blastocystis</taxon>
    </lineage>
</organism>
<dbReference type="AlphaFoldDB" id="D8LZL7"/>
<dbReference type="GO" id="GO:0036503">
    <property type="term" value="P:ERAD pathway"/>
    <property type="evidence" value="ECO:0007669"/>
    <property type="project" value="TreeGrafter"/>
</dbReference>
<keyword evidence="5" id="KW-1185">Reference proteome</keyword>
<evidence type="ECO:0000256" key="1">
    <source>
        <dbReference type="ARBA" id="ARBA00001913"/>
    </source>
</evidence>
<evidence type="ECO:0000259" key="3">
    <source>
        <dbReference type="Pfam" id="PF18404"/>
    </source>
</evidence>
<name>D8LZL7_BLAHO</name>
<comment type="cofactor">
    <cofactor evidence="1">
        <name>Ca(2+)</name>
        <dbReference type="ChEBI" id="CHEBI:29108"/>
    </cofactor>
</comment>
<dbReference type="Gene3D" id="3.90.550.10">
    <property type="entry name" value="Spore Coat Polysaccharide Biosynthesis Protein SpsA, Chain A"/>
    <property type="match status" value="1"/>
</dbReference>
<feature type="region of interest" description="Disordered" evidence="2">
    <location>
        <begin position="209"/>
        <end position="237"/>
    </location>
</feature>
<dbReference type="PANTHER" id="PTHR11226:SF0">
    <property type="entry name" value="UDP-GLUCOSE:GLYCOPROTEIN GLUCOSYLTRANSFERASE"/>
    <property type="match status" value="1"/>
</dbReference>
<dbReference type="SUPFAM" id="SSF53448">
    <property type="entry name" value="Nucleotide-diphospho-sugar transferases"/>
    <property type="match status" value="1"/>
</dbReference>
<dbReference type="Proteomes" id="UP000008312">
    <property type="component" value="Unassembled WGS sequence"/>
</dbReference>
<evidence type="ECO:0000256" key="2">
    <source>
        <dbReference type="SAM" id="MobiDB-lite"/>
    </source>
</evidence>
<protein>
    <recommendedName>
        <fullName evidence="3">Glucosyltransferase 24 catalytic domain-containing protein</fullName>
    </recommendedName>
</protein>
<dbReference type="RefSeq" id="XP_012895304.1">
    <property type="nucleotide sequence ID" value="XM_013039850.1"/>
</dbReference>
<feature type="domain" description="Glucosyltransferase 24 catalytic" evidence="3">
    <location>
        <begin position="286"/>
        <end position="568"/>
    </location>
</feature>
<dbReference type="EMBL" id="FN668641">
    <property type="protein sequence ID" value="CBK21256.2"/>
    <property type="molecule type" value="Genomic_DNA"/>
</dbReference>
<dbReference type="GO" id="GO:0018279">
    <property type="term" value="P:protein N-linked glycosylation via asparagine"/>
    <property type="evidence" value="ECO:0007669"/>
    <property type="project" value="TreeGrafter"/>
</dbReference>
<dbReference type="InParanoid" id="D8LZL7"/>
<dbReference type="OMA" id="RETHEPA"/>
<dbReference type="OrthoDB" id="27683at2759"/>
<reference evidence="4" key="1">
    <citation type="submission" date="2010-02" db="EMBL/GenBank/DDBJ databases">
        <title>Sequencing and annotation of the Blastocystis hominis genome.</title>
        <authorList>
            <person name="Wincker P."/>
        </authorList>
    </citation>
    <scope>NUCLEOTIDE SEQUENCE</scope>
    <source>
        <strain evidence="4">Singapore isolate B</strain>
    </source>
</reference>
<accession>D8LZL7</accession>
<dbReference type="InterPro" id="IPR009448">
    <property type="entry name" value="UDP-g_GGtrans"/>
</dbReference>
<dbReference type="GO" id="GO:0005783">
    <property type="term" value="C:endoplasmic reticulum"/>
    <property type="evidence" value="ECO:0007669"/>
    <property type="project" value="TreeGrafter"/>
</dbReference>
<evidence type="ECO:0000313" key="4">
    <source>
        <dbReference type="EMBL" id="CBK21256.2"/>
    </source>
</evidence>
<dbReference type="Pfam" id="PF18404">
    <property type="entry name" value="Glyco_transf_24"/>
    <property type="match status" value="1"/>
</dbReference>
<dbReference type="InterPro" id="IPR029044">
    <property type="entry name" value="Nucleotide-diphossugar_trans"/>
</dbReference>